<evidence type="ECO:0000256" key="6">
    <source>
        <dbReference type="SAM" id="MobiDB-lite"/>
    </source>
</evidence>
<keyword evidence="7" id="KW-0326">Glycosidase</keyword>
<dbReference type="EC" id="3.2.2.-" evidence="5"/>
<protein>
    <recommendedName>
        <fullName evidence="5">Putative 3-methyladenine DNA glycosylase</fullName>
        <ecNumber evidence="5">3.2.2.-</ecNumber>
    </recommendedName>
</protein>
<proteinExistence type="inferred from homology"/>
<dbReference type="EMBL" id="JGZI01000007">
    <property type="protein sequence ID" value="KFI83342.1"/>
    <property type="molecule type" value="Genomic_DNA"/>
</dbReference>
<feature type="region of interest" description="Disordered" evidence="6">
    <location>
        <begin position="197"/>
        <end position="219"/>
    </location>
</feature>
<evidence type="ECO:0000256" key="5">
    <source>
        <dbReference type="HAMAP-Rule" id="MF_00527"/>
    </source>
</evidence>
<dbReference type="SUPFAM" id="SSF50486">
    <property type="entry name" value="FMT C-terminal domain-like"/>
    <property type="match status" value="1"/>
</dbReference>
<dbReference type="InterPro" id="IPR003180">
    <property type="entry name" value="MPG"/>
</dbReference>
<dbReference type="InterPro" id="IPR036995">
    <property type="entry name" value="MPG_sf"/>
</dbReference>
<dbReference type="Pfam" id="PF02245">
    <property type="entry name" value="Pur_DNA_glyco"/>
    <property type="match status" value="1"/>
</dbReference>
<dbReference type="PANTHER" id="PTHR10429">
    <property type="entry name" value="DNA-3-METHYLADENINE GLYCOSYLASE"/>
    <property type="match status" value="1"/>
</dbReference>
<dbReference type="OrthoDB" id="9794313at2"/>
<accession>A0A087CJ92</accession>
<keyword evidence="4 5" id="KW-0234">DNA repair</keyword>
<evidence type="ECO:0000313" key="8">
    <source>
        <dbReference type="Proteomes" id="UP000029050"/>
    </source>
</evidence>
<dbReference type="GO" id="GO:0006284">
    <property type="term" value="P:base-excision repair"/>
    <property type="evidence" value="ECO:0007669"/>
    <property type="project" value="InterPro"/>
</dbReference>
<name>A0A087CJ92_9BIFI</name>
<dbReference type="Proteomes" id="UP000029050">
    <property type="component" value="Unassembled WGS sequence"/>
</dbReference>
<dbReference type="HAMAP" id="MF_00527">
    <property type="entry name" value="3MGH"/>
    <property type="match status" value="1"/>
</dbReference>
<sequence length="219" mass="23718">MLNSEFDFLERSADDAAIGLLGCVLSSGLHGDRVSVRIVETEAYDQDDPASHAFHGISNRNRALFGRAGCTYIYVSHGIYHCCNITAGAEGFGAGALLRAVEPIEGIEALRSRRDKRSVELTNGPAKLCQALGIDMRLYGHHLEEAPLILQYAPLRPGERILRTPRIGISKAADRLRRFVIEGNLYVSKASPAIRSKAEPVQSRGGVGGQGVPDHARVC</sequence>
<comment type="similarity">
    <text evidence="1 5">Belongs to the DNA glycosylase MPG family.</text>
</comment>
<dbReference type="AlphaFoldDB" id="A0A087CJ92"/>
<gene>
    <name evidence="7" type="ORF">BPSY_0438</name>
</gene>
<evidence type="ECO:0000256" key="3">
    <source>
        <dbReference type="ARBA" id="ARBA00022801"/>
    </source>
</evidence>
<evidence type="ECO:0000256" key="1">
    <source>
        <dbReference type="ARBA" id="ARBA00009232"/>
    </source>
</evidence>
<keyword evidence="8" id="KW-1185">Reference proteome</keyword>
<evidence type="ECO:0000256" key="4">
    <source>
        <dbReference type="ARBA" id="ARBA00023204"/>
    </source>
</evidence>
<dbReference type="InterPro" id="IPR011034">
    <property type="entry name" value="Formyl_transferase-like_C_sf"/>
</dbReference>
<dbReference type="STRING" id="218140.BPSY_0438"/>
<keyword evidence="3 5" id="KW-0378">Hydrolase</keyword>
<dbReference type="PANTHER" id="PTHR10429:SF0">
    <property type="entry name" value="DNA-3-METHYLADENINE GLYCOSYLASE"/>
    <property type="match status" value="1"/>
</dbReference>
<dbReference type="NCBIfam" id="NF002003">
    <property type="entry name" value="PRK00802.1-3"/>
    <property type="match status" value="1"/>
</dbReference>
<organism evidence="7 8">
    <name type="scientific">Bifidobacterium psychraerophilum</name>
    <dbReference type="NCBI Taxonomy" id="218140"/>
    <lineage>
        <taxon>Bacteria</taxon>
        <taxon>Bacillati</taxon>
        <taxon>Actinomycetota</taxon>
        <taxon>Actinomycetes</taxon>
        <taxon>Bifidobacteriales</taxon>
        <taxon>Bifidobacteriaceae</taxon>
        <taxon>Bifidobacterium</taxon>
    </lineage>
</organism>
<dbReference type="Gene3D" id="3.10.300.10">
    <property type="entry name" value="Methylpurine-DNA glycosylase (MPG)"/>
    <property type="match status" value="1"/>
</dbReference>
<comment type="caution">
    <text evidence="7">The sequence shown here is derived from an EMBL/GenBank/DDBJ whole genome shotgun (WGS) entry which is preliminary data.</text>
</comment>
<dbReference type="CDD" id="cd00540">
    <property type="entry name" value="AAG"/>
    <property type="match status" value="1"/>
</dbReference>
<dbReference type="GO" id="GO:0003905">
    <property type="term" value="F:alkylbase DNA N-glycosylase activity"/>
    <property type="evidence" value="ECO:0007669"/>
    <property type="project" value="InterPro"/>
</dbReference>
<reference evidence="7 8" key="1">
    <citation type="submission" date="2014-03" db="EMBL/GenBank/DDBJ databases">
        <title>Genomics of Bifidobacteria.</title>
        <authorList>
            <person name="Ventura M."/>
            <person name="Milani C."/>
            <person name="Lugli G.A."/>
        </authorList>
    </citation>
    <scope>NUCLEOTIDE SEQUENCE [LARGE SCALE GENOMIC DNA]</scope>
    <source>
        <strain evidence="7 8">LMG 21775</strain>
    </source>
</reference>
<dbReference type="RefSeq" id="WP_081884136.1">
    <property type="nucleotide sequence ID" value="NZ_JGZI01000007.1"/>
</dbReference>
<evidence type="ECO:0000256" key="2">
    <source>
        <dbReference type="ARBA" id="ARBA00022763"/>
    </source>
</evidence>
<dbReference type="NCBIfam" id="TIGR00567">
    <property type="entry name" value="3mg"/>
    <property type="match status" value="1"/>
</dbReference>
<dbReference type="eggNOG" id="COG2094">
    <property type="taxonomic scope" value="Bacteria"/>
</dbReference>
<dbReference type="GeneID" id="98299644"/>
<keyword evidence="2 5" id="KW-0227">DNA damage</keyword>
<evidence type="ECO:0000313" key="7">
    <source>
        <dbReference type="EMBL" id="KFI83342.1"/>
    </source>
</evidence>
<dbReference type="GO" id="GO:0003677">
    <property type="term" value="F:DNA binding"/>
    <property type="evidence" value="ECO:0007669"/>
    <property type="project" value="InterPro"/>
</dbReference>